<organism evidence="4 5">
    <name type="scientific">Amycolatopsis rhizosphaerae</name>
    <dbReference type="NCBI Taxonomy" id="2053003"/>
    <lineage>
        <taxon>Bacteria</taxon>
        <taxon>Bacillati</taxon>
        <taxon>Actinomycetota</taxon>
        <taxon>Actinomycetes</taxon>
        <taxon>Pseudonocardiales</taxon>
        <taxon>Pseudonocardiaceae</taxon>
        <taxon>Amycolatopsis</taxon>
    </lineage>
</organism>
<reference evidence="4 5" key="1">
    <citation type="submission" date="2019-07" db="EMBL/GenBank/DDBJ databases">
        <authorList>
            <person name="Duangmal K."/>
            <person name="Teo W.F.A."/>
        </authorList>
    </citation>
    <scope>NUCLEOTIDE SEQUENCE [LARGE SCALE GENOMIC DNA]</scope>
    <source>
        <strain evidence="4 5">TBRC 6029</strain>
    </source>
</reference>
<keyword evidence="2" id="KW-0472">Membrane</keyword>
<feature type="region of interest" description="Disordered" evidence="1">
    <location>
        <begin position="1461"/>
        <end position="1485"/>
    </location>
</feature>
<feature type="region of interest" description="Disordered" evidence="1">
    <location>
        <begin position="1271"/>
        <end position="1314"/>
    </location>
</feature>
<comment type="caution">
    <text evidence="4">The sequence shown here is derived from an EMBL/GenBank/DDBJ whole genome shotgun (WGS) entry which is preliminary data.</text>
</comment>
<evidence type="ECO:0000259" key="3">
    <source>
        <dbReference type="PROSITE" id="PS51186"/>
    </source>
</evidence>
<dbReference type="RefSeq" id="WP_144590325.1">
    <property type="nucleotide sequence ID" value="NZ_VJWX01000210.1"/>
</dbReference>
<feature type="transmembrane region" description="Helical" evidence="2">
    <location>
        <begin position="2493"/>
        <end position="2512"/>
    </location>
</feature>
<feature type="compositionally biased region" description="Low complexity" evidence="1">
    <location>
        <begin position="1814"/>
        <end position="1825"/>
    </location>
</feature>
<accession>A0A558CA96</accession>
<feature type="compositionally biased region" description="Basic and acidic residues" evidence="1">
    <location>
        <begin position="2526"/>
        <end position="2541"/>
    </location>
</feature>
<evidence type="ECO:0000256" key="2">
    <source>
        <dbReference type="SAM" id="Phobius"/>
    </source>
</evidence>
<dbReference type="EMBL" id="VJWX01000210">
    <property type="protein sequence ID" value="TVT45710.1"/>
    <property type="molecule type" value="Genomic_DNA"/>
</dbReference>
<feature type="transmembrane region" description="Helical" evidence="2">
    <location>
        <begin position="2464"/>
        <end position="2481"/>
    </location>
</feature>
<feature type="region of interest" description="Disordered" evidence="1">
    <location>
        <begin position="706"/>
        <end position="758"/>
    </location>
</feature>
<dbReference type="InterPro" id="IPR000182">
    <property type="entry name" value="GNAT_dom"/>
</dbReference>
<dbReference type="Proteomes" id="UP000320011">
    <property type="component" value="Unassembled WGS sequence"/>
</dbReference>
<dbReference type="CDD" id="cd04301">
    <property type="entry name" value="NAT_SF"/>
    <property type="match status" value="1"/>
</dbReference>
<dbReference type="InterPro" id="IPR038764">
    <property type="entry name" value="GNAT_N_AcTrfase_prd"/>
</dbReference>
<evidence type="ECO:0000256" key="1">
    <source>
        <dbReference type="SAM" id="MobiDB-lite"/>
    </source>
</evidence>
<dbReference type="SUPFAM" id="SSF55729">
    <property type="entry name" value="Acyl-CoA N-acyltransferases (Nat)"/>
    <property type="match status" value="1"/>
</dbReference>
<feature type="region of interest" description="Disordered" evidence="1">
    <location>
        <begin position="2516"/>
        <end position="2541"/>
    </location>
</feature>
<feature type="transmembrane region" description="Helical" evidence="2">
    <location>
        <begin position="2818"/>
        <end position="2837"/>
    </location>
</feature>
<evidence type="ECO:0000313" key="5">
    <source>
        <dbReference type="Proteomes" id="UP000320011"/>
    </source>
</evidence>
<feature type="region of interest" description="Disordered" evidence="1">
    <location>
        <begin position="366"/>
        <end position="399"/>
    </location>
</feature>
<dbReference type="PANTHER" id="PTHR41700:SF1">
    <property type="entry name" value="N-ACETYLTRANSFERASE DOMAIN-CONTAINING PROTEIN"/>
    <property type="match status" value="1"/>
</dbReference>
<dbReference type="Gene3D" id="3.40.630.30">
    <property type="match status" value="1"/>
</dbReference>
<dbReference type="GO" id="GO:0016747">
    <property type="term" value="F:acyltransferase activity, transferring groups other than amino-acyl groups"/>
    <property type="evidence" value="ECO:0007669"/>
    <property type="project" value="InterPro"/>
</dbReference>
<feature type="region of interest" description="Disordered" evidence="1">
    <location>
        <begin position="1427"/>
        <end position="1447"/>
    </location>
</feature>
<reference evidence="4 5" key="2">
    <citation type="submission" date="2019-08" db="EMBL/GenBank/DDBJ databases">
        <title>Amycolatopsis acidicola sp. nov., isolated from peat swamp forest soil.</title>
        <authorList>
            <person name="Srisuk N."/>
        </authorList>
    </citation>
    <scope>NUCLEOTIDE SEQUENCE [LARGE SCALE GENOMIC DNA]</scope>
    <source>
        <strain evidence="4 5">TBRC 6029</strain>
    </source>
</reference>
<gene>
    <name evidence="4" type="ORF">FNH05_20490</name>
</gene>
<name>A0A558CA96_9PSEU</name>
<feature type="region of interest" description="Disordered" evidence="1">
    <location>
        <begin position="1746"/>
        <end position="1848"/>
    </location>
</feature>
<dbReference type="PANTHER" id="PTHR41700">
    <property type="entry name" value="GCN5-RELATED N-ACETYLTRANSFERASE"/>
    <property type="match status" value="1"/>
</dbReference>
<dbReference type="Pfam" id="PF00583">
    <property type="entry name" value="Acetyltransf_1"/>
    <property type="match status" value="1"/>
</dbReference>
<dbReference type="OrthoDB" id="9797990at2"/>
<feature type="region of interest" description="Disordered" evidence="1">
    <location>
        <begin position="3225"/>
        <end position="3249"/>
    </location>
</feature>
<keyword evidence="2" id="KW-0812">Transmembrane</keyword>
<protein>
    <recommendedName>
        <fullName evidence="3">N-acetyltransferase domain-containing protein</fullName>
    </recommendedName>
</protein>
<feature type="non-terminal residue" evidence="4">
    <location>
        <position position="3931"/>
    </location>
</feature>
<feature type="region of interest" description="Disordered" evidence="1">
    <location>
        <begin position="2436"/>
        <end position="2456"/>
    </location>
</feature>
<dbReference type="InterPro" id="IPR016181">
    <property type="entry name" value="Acyl_CoA_acyltransferase"/>
</dbReference>
<proteinExistence type="predicted"/>
<dbReference type="PROSITE" id="PS51186">
    <property type="entry name" value="GNAT"/>
    <property type="match status" value="1"/>
</dbReference>
<feature type="domain" description="N-acetyltransferase" evidence="3">
    <location>
        <begin position="1500"/>
        <end position="1668"/>
    </location>
</feature>
<sequence>MATELVDLVGQHHAGTILAHHIAEVATANNVQEGARLHEYLAPLAEPSHQEELHRRLTEVASWARVEGPDRARAVLDSYGVELADRANDAGLGESAESVDFSNVGRAIAGVSEQAQGHVVPPGSTVAPALPGEAPGAGSSEQMLQDANGLFMGAGLLSGLESGLSAEDLQPFIQEELLRLYASPDEEVSAAAAMLSLILNGDALRHLWQPGVFGAPTRTGEDRSGLLEFPVRSASSTGPEFRIVAARLDGRAAEQRQALLDQVRRYQESIPADDTNRRFLLLTGEATTGDPAWLTELAWQLLAAGFDAIPVHRNGQPIEVLAAKERPLTLQVATATGPLRPLDTQGLKTWLSAKSAAKYQEHAAFTEAPATAESPAAQPDAQVPQPESEAPAAQLSADLSPEAARLRTALPSESQREAFDEIAARDGVAATMAAVTGMLAQMVKQDEKLRSLPPEEQLGHLTAEQAQVFAQRLEGRRNKGKGKPPSVDPVNRESLDWYQRLGALARIDDVLDRLANAKVDTRTARAKLKELVESLRRHIPAEGPLDAAARKRLDSAQNDFAGVEAELLTALVLTTQTSQQLIRLGLPGLKIKRVRLGKRYDVDILGELGDGTEVRFEVKAYQSINDRNRDELLRQAEQQAAAARAEKRPPKLVYIVSNNLGPEATTGLDTFADALLERGVDRVLHHGYLWWNIEVVAAAGPGGLPASPSPVPASPQGTPETPAAAGKEQQAPASARLSPGADRNTGRPGFPKPGNPIWEALPPQARGVYVDLYQSAPDEAPFVLRAVAVELARGTEVEGEKDLVRQLTGLPEDRRALLQRGLFEQLLAHFDTVTRWTRDHPLRELGEPAEVLLAGAHELDRNRHRLAALGLKELLLLARHNGYLEGRLGDADVFVAVGVVDGDHAQSLEELRAAVARMPSGRNSKRYLLLLGDRTASGEWLATLTRMMREAGVDNVFYKPVGDEWFHARSVTRQSPAPDGLRPPGLAPGIWGSLTPALQWALAENAQRHGVASALLAFARALGDQAELSGVPRNASSAQKLATLTPGAEATIEERLVADTLRSADRPLRPLGMSQDDAARSWSEFRRMHDEWAGLPAFLARPSQLGDNDKRIWNALRHGLRERALSGLLHNGLEAAATRTVAYELARLSQPELLARRLPELGIEPLPEEILDDNGVPIGPADFDATFAGGAIRFTTAHVDGPRRQSPDELALAVAKRQDTPRRPGEKQGVVLVGERSPGEWLDHYVRALDRAGVHVALYLHADFTQRRAGSPLTLLGESPRSESEQPAVGTTGSDEGATVVQPQASPGRIGRPIRTEDLDVRELHELSELQAVFDLYGRIWEPAPGAEPISVEVLRALSHAGGPVLGAFLGDTLVGASVAFLGPLAAWLQPYLTGVAPEMDEGVVGEALSRYQHAWAQRAGAVVRATPDAERSGQTTDALAATRAGDRLHQGPLVPKRLMPQQAHQGHPKKSSSQTPEIFSGPTFDPPAAAQGMARHAAVSVLQLSADEDLQAVIDLFAQVWHPAPGAEPVLLPLLRALEQSGNYVAGAFVDGRLVGATVAFFGGPGGSVLHSHVTAVLPHTQGMGIGRILKLRQQEWARRHGAEAIQWTFNPLLRRNAGFNNQLGARPVQFLLDFYGELDDEANRGFLTDRVLVRWDITATPRKPVEPVGSEPMLVEDGEWPRIRSTTSRLVTVQTPHDWESANPKAAVAWQEAMRAVLGSLLAEGAVVEGFTAEGAYVVRRPVHEGTPGAAQPSALPGAAHLAPGQGPDDPRLPGPSSNVTISRPVVGTTGSDVGATTVHHQGPVQAPVQEPQPGNQPVAAQAPAPPGVGAGPESSSAPIPFGRKAVPPITGSIEVLVDLHAPRDAEQKDPDPEIVLSKMGDAAIAADMRIAEDDSLISEEQRAKGAQVLEGAGTRFAFEVISEPKLGYSRSTPMTYQVFPEPSASRPLPQVILRLPDWLPPEVAVLHMAHAMAAGGALVAAYARRDLLFTNEQSLRYDLFPGQAPEPKPVDRGYIAQVAALGNEIARSSFWSWRKKQRMMAHLHQLLSYLGLTEEDRYSGVRLRALAGYGTRIPMSASLEAREAMPAVNGALLTANRHRPAKAAKGYQPGNWPVGDPYVETEYRMPVDARPRRFDRVSAVESAVRKHLATTESWQGVRLVPTGDGLRYDAFRRKEKIFTADFHVLPGRHLEAAGVSAHPGTRVLSGYLPARTRLRDVEEFLAGAIAYGAQYFESPADHPYQSTLGPDADLDYLPDGPADRACEARIEVLGRRIADTPMVRPWRKEQLKSQLRALLEQAGLEKQADGYALGTTSLGASAAAVVDKFAVTRSDLGYLSTRFNIVLTICNDYPARLSSGLVYIFFGGTSSLGNGIGTLVYGAVVAVTTGAMIRWYETTSDTVAKKRRTLLEKRSALAKAETLVELDETARREHRLPPQEGIGLPTEAQRQGEEPEIPPSWRQRFIRAVAPSAMGLFTLGVLEPVAALTGLLDGVTLTFGLGLLGVTVVAGLLQPPGDARTRRLRKGKEQDEQDELRRERDGLETEDYANLYQQLGHAADVIEAYVAGEELPEAALEALVRPDPAHPDEHLGLSTGEPDATAAATSLLAHAPIWTRIFKPSSDLYTFRMVLDKWHQAGITKPFRWVIDRVYGNPDLTKIKEVLSHVDLRTTVVAFEVVRFLGAGGISAWADHRLAVAEFKNKLTRLAMVIRAERETQIPMKIQHRDQLVQDILVQALYIATQAVNPAPLEETWRPHFDSLPPKLQVLVQNARSHTPNEMEAVTRKAAASSRAYFGYTAAKSVSTASLVGFLAWSLNMQGYLIASLVAAAATGLFGAIGKRYYRTREISKDDWGSRPIEEAADREARESGYLARLEFASMLRYYIETYADQAIPALRADFSRALATGMPAPTSLAEFEPIPASQKDLEKGLEKGEWTRAVRAKLASLRRSANSEITLDNWGFRPTLGPRLGLLREDLPRLIKRVERLLEKYERSGDSLLAQQLSVTLQRYLATGEGNFATQVLGVLWDHRAVANPLVRDLKVVVEQYERTGHGNLVQQVDAVRAKYSARQFQLDERVNVLLTTHFRFGDRERVQHLKLLLHWYETRGDGHLDGQVMAALRRIRQGVSLPGQVALLLRSFDNERTRTGRLAMEAVNQLNKAIDEYKALSDPQRFLHPDDPEPKLPEPVYKAELQQRLDDFTKELKKSARTVLGSRYLFDVIQGAGGGAAALQGQSAPGEEKSPEQPPKSASERLKDLRIRAAQAVWHDRSNGKYSLPAFTADTASAPARRKLLDEQVPGLRDINPNYRSLRAGKAGYRSNCVVATSAFLYARAGWKNVSAVSWKTAVEHGRTTLKALWEEVGGTWQAHGSYDDVIAAMNREDAAALAVMSRDRFGRKIRHLTAVVVDKETGVPIFVDPMTGDATLLPRNPEAIYLLPVDLAKLAVSGKRPTLPADGLAQLPDTEQEAVYHGELQAALADLRGVHPPISKFFPAPPPGESYGNWLDDYRLAAYVVPSRWSLAVPARQSTSTTFYDRHPVMDLGLRSKLAGKTTAHRDFYAIDASTVSPRDAAKFFQKFHPGYARPVPNFFGSGARRPDGTIDREYLAYWFGGKWFTNLKRIDDVIFGMADRPIRARGLVVITTITPDGREEHQLGYVTHESYGVAFFDRENGRLLDIPDDPARVAFLPYTDPHLPWLRLPSDIVYQPPTGMLFEPRTQQELERAGVSRPGTWHPVDDLWRRSAWARVTEQHWLPAVDADGLSPYEQTVLIETNCPDFAVPNPDVYGEGAWKPDGTVDHDYLAHWFGGQWFTSLKDYDEVIATTAEREIGARALMHVIAINEDGSLEHRLGHVINGPYGIAFFDRQRGRLMELPKRWHQINFLPYTDPFLHWVDAPDGYRPPIGKLFDPKAQRGVDLTKHRPTLVSSGKTAAEALK</sequence>
<keyword evidence="2" id="KW-1133">Transmembrane helix</keyword>
<evidence type="ECO:0000313" key="4">
    <source>
        <dbReference type="EMBL" id="TVT45710.1"/>
    </source>
</evidence>
<keyword evidence="5" id="KW-1185">Reference proteome</keyword>
<feature type="compositionally biased region" description="Low complexity" evidence="1">
    <location>
        <begin position="366"/>
        <end position="386"/>
    </location>
</feature>